<organism evidence="1">
    <name type="scientific">Cladocopium goreaui</name>
    <dbReference type="NCBI Taxonomy" id="2562237"/>
    <lineage>
        <taxon>Eukaryota</taxon>
        <taxon>Sar</taxon>
        <taxon>Alveolata</taxon>
        <taxon>Dinophyceae</taxon>
        <taxon>Suessiales</taxon>
        <taxon>Symbiodiniaceae</taxon>
        <taxon>Cladocopium</taxon>
    </lineage>
</organism>
<evidence type="ECO:0000313" key="1">
    <source>
        <dbReference type="EMBL" id="CAI3974897.1"/>
    </source>
</evidence>
<dbReference type="EMBL" id="CAMXCT020000166">
    <property type="protein sequence ID" value="CAL1128272.1"/>
    <property type="molecule type" value="Genomic_DNA"/>
</dbReference>
<evidence type="ECO:0000313" key="2">
    <source>
        <dbReference type="EMBL" id="CAL1128272.1"/>
    </source>
</evidence>
<reference evidence="2" key="2">
    <citation type="submission" date="2024-04" db="EMBL/GenBank/DDBJ databases">
        <authorList>
            <person name="Chen Y."/>
            <person name="Shah S."/>
            <person name="Dougan E. K."/>
            <person name="Thang M."/>
            <person name="Chan C."/>
        </authorList>
    </citation>
    <scope>NUCLEOTIDE SEQUENCE [LARGE SCALE GENOMIC DNA]</scope>
</reference>
<accession>A0A9P1BK81</accession>
<gene>
    <name evidence="1" type="ORF">C1SCF055_LOCUS3261</name>
</gene>
<dbReference type="EMBL" id="CAMXCT030000166">
    <property type="protein sequence ID" value="CAL4762209.1"/>
    <property type="molecule type" value="Genomic_DNA"/>
</dbReference>
<dbReference type="AlphaFoldDB" id="A0A9P1BK81"/>
<evidence type="ECO:0000313" key="4">
    <source>
        <dbReference type="Proteomes" id="UP001152797"/>
    </source>
</evidence>
<evidence type="ECO:0000313" key="3">
    <source>
        <dbReference type="EMBL" id="CAL4762209.1"/>
    </source>
</evidence>
<protein>
    <submittedName>
        <fullName evidence="3">Carbonic anhydrase 2</fullName>
    </submittedName>
</protein>
<dbReference type="EMBL" id="CAMXCT010000166">
    <property type="protein sequence ID" value="CAI3974897.1"/>
    <property type="molecule type" value="Genomic_DNA"/>
</dbReference>
<name>A0A9P1BK81_9DINO</name>
<keyword evidence="4" id="KW-1185">Reference proteome</keyword>
<dbReference type="Proteomes" id="UP001152797">
    <property type="component" value="Unassembled WGS sequence"/>
</dbReference>
<proteinExistence type="predicted"/>
<reference evidence="1" key="1">
    <citation type="submission" date="2022-10" db="EMBL/GenBank/DDBJ databases">
        <authorList>
            <person name="Chen Y."/>
            <person name="Dougan E. K."/>
            <person name="Chan C."/>
            <person name="Rhodes N."/>
            <person name="Thang M."/>
        </authorList>
    </citation>
    <scope>NUCLEOTIDE SEQUENCE</scope>
</reference>
<comment type="caution">
    <text evidence="1">The sequence shown here is derived from an EMBL/GenBank/DDBJ whole genome shotgun (WGS) entry which is preliminary data.</text>
</comment>
<sequence length="141" mass="15588">MLTFLYSRCVRRRSAATTLERQQLYEERLQLLCNVISACQSRDQSVRLSAAVMARNMPDLSSNEDSPNHEIGWAEVCNAMDEVEHAVGVGRQIANLLVDENDPTTTSGSAHVDSIAHALLQSLDNSGGNENAEEDEEIQTR</sequence>